<dbReference type="EMBL" id="AYZR01000008">
    <property type="protein sequence ID" value="KRM93570.1"/>
    <property type="molecule type" value="Genomic_DNA"/>
</dbReference>
<reference evidence="1 2" key="1">
    <citation type="journal article" date="2015" name="Genome Announc.">
        <title>Expanding the biotechnology potential of lactobacilli through comparative genomics of 213 strains and associated genera.</title>
        <authorList>
            <person name="Sun Z."/>
            <person name="Harris H.M."/>
            <person name="McCann A."/>
            <person name="Guo C."/>
            <person name="Argimon S."/>
            <person name="Zhang W."/>
            <person name="Yang X."/>
            <person name="Jeffery I.B."/>
            <person name="Cooney J.C."/>
            <person name="Kagawa T.F."/>
            <person name="Liu W."/>
            <person name="Song Y."/>
            <person name="Salvetti E."/>
            <person name="Wrobel A."/>
            <person name="Rasinkangas P."/>
            <person name="Parkhill J."/>
            <person name="Rea M.C."/>
            <person name="O'Sullivan O."/>
            <person name="Ritari J."/>
            <person name="Douillard F.P."/>
            <person name="Paul Ross R."/>
            <person name="Yang R."/>
            <person name="Briner A.E."/>
            <person name="Felis G.E."/>
            <person name="de Vos W.M."/>
            <person name="Barrangou R."/>
            <person name="Klaenhammer T.R."/>
            <person name="Caufield P.W."/>
            <person name="Cui Y."/>
            <person name="Zhang H."/>
            <person name="O'Toole P.W."/>
        </authorList>
    </citation>
    <scope>NUCLEOTIDE SEQUENCE [LARGE SCALE GENOMIC DNA]</scope>
    <source>
        <strain evidence="1 2">DSM 24302</strain>
    </source>
</reference>
<proteinExistence type="predicted"/>
<dbReference type="STRING" id="1423802.FC56_GL000283"/>
<sequence>MIIDDFFEALEEFYVPVTVHPKLNVLRGGKTNALNELVPISKNDVVNDSDKVSLSEPVVPESSNSVTTLAMVQSLGGGGNTLPRRYSWYSQHEFPIGTIVEYDNHIMQIDTVTDYNHVAGIFVYKLKGDDLLESTV</sequence>
<name>A0A0R2CRF2_9LACO</name>
<dbReference type="PATRIC" id="fig|1423802.4.peg.291"/>
<comment type="caution">
    <text evidence="1">The sequence shown here is derived from an EMBL/GenBank/DDBJ whole genome shotgun (WGS) entry which is preliminary data.</text>
</comment>
<dbReference type="Proteomes" id="UP000051256">
    <property type="component" value="Unassembled WGS sequence"/>
</dbReference>
<dbReference type="AlphaFoldDB" id="A0A0R2CRF2"/>
<evidence type="ECO:0000313" key="1">
    <source>
        <dbReference type="EMBL" id="KRM93570.1"/>
    </source>
</evidence>
<evidence type="ECO:0000313" key="2">
    <source>
        <dbReference type="Proteomes" id="UP000051256"/>
    </source>
</evidence>
<organism evidence="1 2">
    <name type="scientific">Lentilactobacillus senioris DSM 24302 = JCM 17472</name>
    <dbReference type="NCBI Taxonomy" id="1423802"/>
    <lineage>
        <taxon>Bacteria</taxon>
        <taxon>Bacillati</taxon>
        <taxon>Bacillota</taxon>
        <taxon>Bacilli</taxon>
        <taxon>Lactobacillales</taxon>
        <taxon>Lactobacillaceae</taxon>
        <taxon>Lentilactobacillus</taxon>
    </lineage>
</organism>
<accession>A0A0R2CRF2</accession>
<protein>
    <submittedName>
        <fullName evidence="1">Uncharacterized protein</fullName>
    </submittedName>
</protein>
<dbReference type="RefSeq" id="WP_056978153.1">
    <property type="nucleotide sequence ID" value="NZ_AYZR01000008.1"/>
</dbReference>
<keyword evidence="2" id="KW-1185">Reference proteome</keyword>
<gene>
    <name evidence="1" type="ORF">FC56_GL000283</name>
</gene>